<reference evidence="2" key="1">
    <citation type="journal article" date="2019" name="Int. J. Syst. Evol. Microbiol.">
        <title>The Global Catalogue of Microorganisms (GCM) 10K type strain sequencing project: providing services to taxonomists for standard genome sequencing and annotation.</title>
        <authorList>
            <consortium name="The Broad Institute Genomics Platform"/>
            <consortium name="The Broad Institute Genome Sequencing Center for Infectious Disease"/>
            <person name="Wu L."/>
            <person name="Ma J."/>
        </authorList>
    </citation>
    <scope>NUCLEOTIDE SEQUENCE [LARGE SCALE GENOMIC DNA]</scope>
    <source>
        <strain evidence="2">ZS-35-S2</strain>
    </source>
</reference>
<proteinExistence type="predicted"/>
<dbReference type="Proteomes" id="UP001597371">
    <property type="component" value="Unassembled WGS sequence"/>
</dbReference>
<dbReference type="EMBL" id="JBHUIJ010000015">
    <property type="protein sequence ID" value="MFD2238226.1"/>
    <property type="molecule type" value="Genomic_DNA"/>
</dbReference>
<accession>A0ABW5CN34</accession>
<gene>
    <name evidence="1" type="ORF">ACFSKQ_12260</name>
</gene>
<dbReference type="InterPro" id="IPR025528">
    <property type="entry name" value="BrnA_antitoxin"/>
</dbReference>
<evidence type="ECO:0000313" key="1">
    <source>
        <dbReference type="EMBL" id="MFD2238226.1"/>
    </source>
</evidence>
<dbReference type="Pfam" id="PF14384">
    <property type="entry name" value="BrnA_antitoxin"/>
    <property type="match status" value="1"/>
</dbReference>
<sequence length="92" mass="10561">MSGKPNESENTFIDPDDAPEWTEKMFAEADLYHGETLIRRGRPKVAHPKERITLRLDQDLAAALRASGRGWQTRVNQALREWIERDAANGRM</sequence>
<protein>
    <submittedName>
        <fullName evidence="1">BrnA antitoxin family protein</fullName>
    </submittedName>
</protein>
<keyword evidence="2" id="KW-1185">Reference proteome</keyword>
<evidence type="ECO:0000313" key="2">
    <source>
        <dbReference type="Proteomes" id="UP001597371"/>
    </source>
</evidence>
<comment type="caution">
    <text evidence="1">The sequence shown here is derived from an EMBL/GenBank/DDBJ whole genome shotgun (WGS) entry which is preliminary data.</text>
</comment>
<dbReference type="RefSeq" id="WP_209738910.1">
    <property type="nucleotide sequence ID" value="NZ_CP072611.1"/>
</dbReference>
<organism evidence="1 2">
    <name type="scientific">Aureimonas populi</name>
    <dbReference type="NCBI Taxonomy" id="1701758"/>
    <lineage>
        <taxon>Bacteria</taxon>
        <taxon>Pseudomonadati</taxon>
        <taxon>Pseudomonadota</taxon>
        <taxon>Alphaproteobacteria</taxon>
        <taxon>Hyphomicrobiales</taxon>
        <taxon>Aurantimonadaceae</taxon>
        <taxon>Aureimonas</taxon>
    </lineage>
</organism>
<name>A0ABW5CN34_9HYPH</name>